<dbReference type="SUPFAM" id="SSF53067">
    <property type="entry name" value="Actin-like ATPase domain"/>
    <property type="match status" value="2"/>
</dbReference>
<dbReference type="InterPro" id="IPR018484">
    <property type="entry name" value="FGGY_N"/>
</dbReference>
<dbReference type="Pfam" id="PF00370">
    <property type="entry name" value="FGGY_N"/>
    <property type="match status" value="1"/>
</dbReference>
<evidence type="ECO:0000256" key="1">
    <source>
        <dbReference type="ARBA" id="ARBA00009156"/>
    </source>
</evidence>
<dbReference type="Pfam" id="PF02782">
    <property type="entry name" value="FGGY_C"/>
    <property type="match status" value="1"/>
</dbReference>
<dbReference type="PANTHER" id="PTHR43435:SF4">
    <property type="entry name" value="FGGY CARBOHYDRATE KINASE DOMAIN-CONTAINING PROTEIN"/>
    <property type="match status" value="1"/>
</dbReference>
<dbReference type="Proteomes" id="UP000631181">
    <property type="component" value="Unassembled WGS sequence"/>
</dbReference>
<keyword evidence="8" id="KW-1185">Reference proteome</keyword>
<feature type="domain" description="Carbohydrate kinase FGGY C-terminal" evidence="6">
    <location>
        <begin position="330"/>
        <end position="542"/>
    </location>
</feature>
<dbReference type="GO" id="GO:0019150">
    <property type="term" value="F:D-ribulokinase activity"/>
    <property type="evidence" value="ECO:0007669"/>
    <property type="project" value="TreeGrafter"/>
</dbReference>
<evidence type="ECO:0000256" key="3">
    <source>
        <dbReference type="ARBA" id="ARBA00022777"/>
    </source>
</evidence>
<comment type="similarity">
    <text evidence="1">Belongs to the FGGY kinase family.</text>
</comment>
<dbReference type="InterPro" id="IPR006003">
    <property type="entry name" value="FGGY_RbtK-like"/>
</dbReference>
<protein>
    <submittedName>
        <fullName evidence="7">Ribulokinase</fullName>
    </submittedName>
</protein>
<dbReference type="EMBL" id="WIWV01000204">
    <property type="protein sequence ID" value="KAF7712218.1"/>
    <property type="molecule type" value="Genomic_DNA"/>
</dbReference>
<dbReference type="GO" id="GO:0005737">
    <property type="term" value="C:cytoplasm"/>
    <property type="evidence" value="ECO:0007669"/>
    <property type="project" value="TreeGrafter"/>
</dbReference>
<sequence>MASLPFRRPSRQSSRQASSDPRDDIQVHQDHFIGIDVGTGSARACIINSKGDIVGLASENIGLWQPEHGYYEQSTSDIWRCICIAVQRAISQHNLNPDSVRGIGFDATCSLSVFDAETDEPVSVTGPNFDSDRNVILWLDHRPVEEAAKINATNHNLLRYVGGKMSIEMEIPKVLWLKNNMPKELFDRCKFYDLGDALTHLATGNEKRSFCSVVCKQGYVPVGVDGSVKGWQEDFLNEIGLSDLTKDNFKRMGGVNGVNGDYLSAGELVGTLCEKAAADLGLPAGIAIGSGVIDAYAGWIGTVGAKVALGAAQLTDDVARNDKAQAFTRLAAVAGTSTCHLAMSPNPVFVNGVWGPYKDTILPGYWMAEGGQSATGELLKHVIETHPAFNQALSIAESYHANIYEYLNEHLKEMVQDQQAPSVAYLGRHFFFYGDLWGNRSPIADPNMTGSIFGMTSDKSVDGLAIHYYGTLEFIALQTKQIVETMNEAGHNITSIFMSGSQCQNDILVRLIASACDMPVVIPRYIHAAVCHGAAMLGAKAASADSEGRTEELWDIMDRMSKPGKKVMPSKDPKEKALLKAKYEVFKEQCFGQQKYRQMVDEAVGEWKPE</sequence>
<keyword evidence="3" id="KW-0418">Kinase</keyword>
<gene>
    <name evidence="7" type="ORF">PECM_003512</name>
</gene>
<accession>A0A8J8VZ28</accession>
<keyword evidence="2" id="KW-0808">Transferase</keyword>
<dbReference type="Gene3D" id="3.30.420.40">
    <property type="match status" value="1"/>
</dbReference>
<evidence type="ECO:0000313" key="8">
    <source>
        <dbReference type="Proteomes" id="UP000631181"/>
    </source>
</evidence>
<dbReference type="InterPro" id="IPR018485">
    <property type="entry name" value="FGGY_C"/>
</dbReference>
<evidence type="ECO:0000259" key="6">
    <source>
        <dbReference type="Pfam" id="PF02782"/>
    </source>
</evidence>
<dbReference type="PANTHER" id="PTHR43435">
    <property type="entry name" value="RIBULOKINASE"/>
    <property type="match status" value="1"/>
</dbReference>
<evidence type="ECO:0000259" key="5">
    <source>
        <dbReference type="Pfam" id="PF00370"/>
    </source>
</evidence>
<name>A0A8J8VZ28_9EURO</name>
<evidence type="ECO:0000256" key="4">
    <source>
        <dbReference type="SAM" id="MobiDB-lite"/>
    </source>
</evidence>
<dbReference type="InterPro" id="IPR043129">
    <property type="entry name" value="ATPase_NBD"/>
</dbReference>
<dbReference type="AlphaFoldDB" id="A0A8J8VZ28"/>
<dbReference type="GO" id="GO:0019321">
    <property type="term" value="P:pentose metabolic process"/>
    <property type="evidence" value="ECO:0007669"/>
    <property type="project" value="TreeGrafter"/>
</dbReference>
<feature type="region of interest" description="Disordered" evidence="4">
    <location>
        <begin position="1"/>
        <end position="25"/>
    </location>
</feature>
<evidence type="ECO:0000256" key="2">
    <source>
        <dbReference type="ARBA" id="ARBA00022679"/>
    </source>
</evidence>
<feature type="domain" description="Carbohydrate kinase FGGY N-terminal" evidence="5">
    <location>
        <begin position="33"/>
        <end position="200"/>
    </location>
</feature>
<dbReference type="OrthoDB" id="203824at2759"/>
<dbReference type="NCBIfam" id="TIGR01315">
    <property type="entry name" value="5C_CHO_kinase"/>
    <property type="match status" value="1"/>
</dbReference>
<evidence type="ECO:0000313" key="7">
    <source>
        <dbReference type="EMBL" id="KAF7712218.1"/>
    </source>
</evidence>
<dbReference type="CDD" id="cd07782">
    <property type="entry name" value="ASKHA_NBD_FGGY_D-RBK"/>
    <property type="match status" value="1"/>
</dbReference>
<dbReference type="Gene3D" id="1.20.58.2240">
    <property type="match status" value="1"/>
</dbReference>
<comment type="caution">
    <text evidence="7">The sequence shown here is derived from an EMBL/GenBank/DDBJ whole genome shotgun (WGS) entry which is preliminary data.</text>
</comment>
<organism evidence="7 8">
    <name type="scientific">Penicillium ucsense</name>
    <dbReference type="NCBI Taxonomy" id="2839758"/>
    <lineage>
        <taxon>Eukaryota</taxon>
        <taxon>Fungi</taxon>
        <taxon>Dikarya</taxon>
        <taxon>Ascomycota</taxon>
        <taxon>Pezizomycotina</taxon>
        <taxon>Eurotiomycetes</taxon>
        <taxon>Eurotiomycetidae</taxon>
        <taxon>Eurotiales</taxon>
        <taxon>Aspergillaceae</taxon>
        <taxon>Penicillium</taxon>
    </lineage>
</organism>
<proteinExistence type="inferred from homology"/>
<reference evidence="7" key="1">
    <citation type="journal article" date="2020" name="Front. Microbiol.">
        <title>Gene regulatory networks of Penicillium echinulatum 2HH and Penicillium oxalicum 114-2 inferred by a computational biology approach.</title>
        <authorList>
            <person name="Lenz A.R."/>
            <person name="Galan-Vasquez E."/>
            <person name="Balbinot E."/>
            <person name="De Abreu F.P."/>
            <person name="De Oliveira N.S."/>
            <person name="Da Rosa L.O."/>
            <person name="De Avila E Silva S."/>
            <person name="Camassola M."/>
            <person name="Dillon A.J.P."/>
            <person name="Perez-Rueda E."/>
        </authorList>
    </citation>
    <scope>NUCLEOTIDE SEQUENCE</scope>
    <source>
        <strain evidence="7">S1M29</strain>
    </source>
</reference>